<gene>
    <name evidence="1" type="ORF">S01H1_23051</name>
</gene>
<accession>X0TLT7</accession>
<reference evidence="1" key="1">
    <citation type="journal article" date="2014" name="Front. Microbiol.">
        <title>High frequency of phylogenetically diverse reductive dehalogenase-homologous genes in deep subseafloor sedimentary metagenomes.</title>
        <authorList>
            <person name="Kawai M."/>
            <person name="Futagami T."/>
            <person name="Toyoda A."/>
            <person name="Takaki Y."/>
            <person name="Nishi S."/>
            <person name="Hori S."/>
            <person name="Arai W."/>
            <person name="Tsubouchi T."/>
            <person name="Morono Y."/>
            <person name="Uchiyama I."/>
            <person name="Ito T."/>
            <person name="Fujiyama A."/>
            <person name="Inagaki F."/>
            <person name="Takami H."/>
        </authorList>
    </citation>
    <scope>NUCLEOTIDE SEQUENCE</scope>
    <source>
        <strain evidence="1">Expedition CK06-06</strain>
    </source>
</reference>
<feature type="non-terminal residue" evidence="1">
    <location>
        <position position="113"/>
    </location>
</feature>
<name>X0TLT7_9ZZZZ</name>
<evidence type="ECO:0000313" key="1">
    <source>
        <dbReference type="EMBL" id="GAF94214.1"/>
    </source>
</evidence>
<dbReference type="EMBL" id="BARS01013178">
    <property type="protein sequence ID" value="GAF94214.1"/>
    <property type="molecule type" value="Genomic_DNA"/>
</dbReference>
<comment type="caution">
    <text evidence="1">The sequence shown here is derived from an EMBL/GenBank/DDBJ whole genome shotgun (WGS) entry which is preliminary data.</text>
</comment>
<dbReference type="AlphaFoldDB" id="X0TLT7"/>
<organism evidence="1">
    <name type="scientific">marine sediment metagenome</name>
    <dbReference type="NCBI Taxonomy" id="412755"/>
    <lineage>
        <taxon>unclassified sequences</taxon>
        <taxon>metagenomes</taxon>
        <taxon>ecological metagenomes</taxon>
    </lineage>
</organism>
<proteinExistence type="predicted"/>
<sequence length="113" mass="12910">MSEKRELDKERGVFQSHRHFWNNSPGTVLRIEQGRGAALYSLRARIYDENIKGEFTPEMLDIEELVNEIARSYQGRSLLDGDVFQCISFANVVPWMEAIVGCHIYSLGRGASM</sequence>
<protein>
    <submittedName>
        <fullName evidence="1">Uncharacterized protein</fullName>
    </submittedName>
</protein>